<sequence>MSVSLQTSLSVALWCLEAADVQREEVNEAEEQERLDSLLQRKKLVEGLGVVGQVHELLHNRTEGAGVWHCSTESGHYHQSKQQRKEHCMTHQQLLRPTMEQRSLNEPSCLQLEAESHSGMGETRRTSSTQLGPCPDKVQPQHSTGDPCLCCFCFLLFLDFTQNRSNRCSYSLVRICFLSFQLFFRKRNTCRHNRNLHFNNC</sequence>
<gene>
    <name evidence="2" type="ORF">AMECASPLE_028018</name>
</gene>
<organism evidence="2 3">
    <name type="scientific">Ameca splendens</name>
    <dbReference type="NCBI Taxonomy" id="208324"/>
    <lineage>
        <taxon>Eukaryota</taxon>
        <taxon>Metazoa</taxon>
        <taxon>Chordata</taxon>
        <taxon>Craniata</taxon>
        <taxon>Vertebrata</taxon>
        <taxon>Euteleostomi</taxon>
        <taxon>Actinopterygii</taxon>
        <taxon>Neopterygii</taxon>
        <taxon>Teleostei</taxon>
        <taxon>Neoteleostei</taxon>
        <taxon>Acanthomorphata</taxon>
        <taxon>Ovalentaria</taxon>
        <taxon>Atherinomorphae</taxon>
        <taxon>Cyprinodontiformes</taxon>
        <taxon>Goodeidae</taxon>
        <taxon>Ameca</taxon>
    </lineage>
</organism>
<evidence type="ECO:0000256" key="1">
    <source>
        <dbReference type="SAM" id="SignalP"/>
    </source>
</evidence>
<keyword evidence="1" id="KW-0732">Signal</keyword>
<feature type="signal peptide" evidence="1">
    <location>
        <begin position="1"/>
        <end position="23"/>
    </location>
</feature>
<proteinExistence type="predicted"/>
<protein>
    <submittedName>
        <fullName evidence="2">Uncharacterized protein</fullName>
    </submittedName>
</protein>
<dbReference type="Proteomes" id="UP001469553">
    <property type="component" value="Unassembled WGS sequence"/>
</dbReference>
<feature type="chain" id="PRO_5045610526" evidence="1">
    <location>
        <begin position="24"/>
        <end position="201"/>
    </location>
</feature>
<accession>A0ABV0ZQ77</accession>
<dbReference type="EMBL" id="JAHRIP010068866">
    <property type="protein sequence ID" value="MEQ2308409.1"/>
    <property type="molecule type" value="Genomic_DNA"/>
</dbReference>
<keyword evidence="3" id="KW-1185">Reference proteome</keyword>
<comment type="caution">
    <text evidence="2">The sequence shown here is derived from an EMBL/GenBank/DDBJ whole genome shotgun (WGS) entry which is preliminary data.</text>
</comment>
<evidence type="ECO:0000313" key="2">
    <source>
        <dbReference type="EMBL" id="MEQ2308409.1"/>
    </source>
</evidence>
<name>A0ABV0ZQ77_9TELE</name>
<evidence type="ECO:0000313" key="3">
    <source>
        <dbReference type="Proteomes" id="UP001469553"/>
    </source>
</evidence>
<reference evidence="2 3" key="1">
    <citation type="submission" date="2021-06" db="EMBL/GenBank/DDBJ databases">
        <authorList>
            <person name="Palmer J.M."/>
        </authorList>
    </citation>
    <scope>NUCLEOTIDE SEQUENCE [LARGE SCALE GENOMIC DNA]</scope>
    <source>
        <strain evidence="2 3">AS_MEX2019</strain>
        <tissue evidence="2">Muscle</tissue>
    </source>
</reference>